<proteinExistence type="predicted"/>
<dbReference type="Proteomes" id="UP000092555">
    <property type="component" value="Unassembled WGS sequence"/>
</dbReference>
<dbReference type="EMBL" id="LXTC01000002">
    <property type="protein sequence ID" value="OBA22110.1"/>
    <property type="molecule type" value="Genomic_DNA"/>
</dbReference>
<keyword evidence="1" id="KW-1133">Transmembrane helix</keyword>
<keyword evidence="1" id="KW-0812">Transmembrane</keyword>
<name>A0A1A0HDQ6_9ASCO</name>
<sequence length="173" mass="20128">MYICICAAYRDCIIFSHFLYLSDVLPRYWILLTFLCSGFIASRLNTYKVCRRPASFHNRFIRHAFEPAFLCLCSFKNCLFQSSNVRFQINESEIILQEYQCMVIVFGARMLKVKYTMKHGASIDWKVEYCSKTCIKVLLGQVVSSSSVWICYRRHQLLTSTYTSDLLVASASL</sequence>
<reference evidence="2 3" key="1">
    <citation type="submission" date="2016-05" db="EMBL/GenBank/DDBJ databases">
        <title>Comparative genomics of biotechnologically important yeasts.</title>
        <authorList>
            <consortium name="DOE Joint Genome Institute"/>
            <person name="Riley R."/>
            <person name="Haridas S."/>
            <person name="Wolfe K.H."/>
            <person name="Lopes M.R."/>
            <person name="Hittinger C.T."/>
            <person name="Goker M."/>
            <person name="Salamov A."/>
            <person name="Wisecaver J."/>
            <person name="Long T.M."/>
            <person name="Aerts A.L."/>
            <person name="Barry K."/>
            <person name="Choi C."/>
            <person name="Clum A."/>
            <person name="Coughlan A.Y."/>
            <person name="Deshpande S."/>
            <person name="Douglass A.P."/>
            <person name="Hanson S.J."/>
            <person name="Klenk H.-P."/>
            <person name="LaButti K."/>
            <person name="Lapidus A."/>
            <person name="Lindquist E."/>
            <person name="Lipzen A."/>
            <person name="Meier-kolthoff J.P."/>
            <person name="Ohm R.A."/>
            <person name="Otillar R.P."/>
            <person name="Pangilinan J."/>
            <person name="Peng Y."/>
            <person name="Rokas A."/>
            <person name="Rosa C.A."/>
            <person name="Scheuner C."/>
            <person name="Sibirny A.A."/>
            <person name="Slot J.C."/>
            <person name="Stielow J.B."/>
            <person name="Sun H."/>
            <person name="Kurtzman C.P."/>
            <person name="Blackwell M."/>
            <person name="Grigoriev I.V."/>
            <person name="Jeffries T.W."/>
        </authorList>
    </citation>
    <scope>NUCLEOTIDE SEQUENCE [LARGE SCALE GENOMIC DNA]</scope>
    <source>
        <strain evidence="2 3">NRRL YB-4993</strain>
    </source>
</reference>
<evidence type="ECO:0000313" key="2">
    <source>
        <dbReference type="EMBL" id="OBA22110.1"/>
    </source>
</evidence>
<dbReference type="RefSeq" id="XP_018712606.1">
    <property type="nucleotide sequence ID" value="XM_018854527.1"/>
</dbReference>
<keyword evidence="3" id="KW-1185">Reference proteome</keyword>
<accession>A0A1A0HDQ6</accession>
<keyword evidence="1" id="KW-0472">Membrane</keyword>
<organism evidence="2 3">
    <name type="scientific">Metschnikowia bicuspidata var. bicuspidata NRRL YB-4993</name>
    <dbReference type="NCBI Taxonomy" id="869754"/>
    <lineage>
        <taxon>Eukaryota</taxon>
        <taxon>Fungi</taxon>
        <taxon>Dikarya</taxon>
        <taxon>Ascomycota</taxon>
        <taxon>Saccharomycotina</taxon>
        <taxon>Pichiomycetes</taxon>
        <taxon>Metschnikowiaceae</taxon>
        <taxon>Metschnikowia</taxon>
    </lineage>
</organism>
<evidence type="ECO:0000313" key="3">
    <source>
        <dbReference type="Proteomes" id="UP000092555"/>
    </source>
</evidence>
<evidence type="ECO:0000256" key="1">
    <source>
        <dbReference type="SAM" id="Phobius"/>
    </source>
</evidence>
<feature type="transmembrane region" description="Helical" evidence="1">
    <location>
        <begin position="28"/>
        <end position="46"/>
    </location>
</feature>
<dbReference type="GeneID" id="30027503"/>
<gene>
    <name evidence="2" type="ORF">METBIDRAFT_146527</name>
</gene>
<dbReference type="AlphaFoldDB" id="A0A1A0HDQ6"/>
<protein>
    <submittedName>
        <fullName evidence="2">Uncharacterized protein</fullName>
    </submittedName>
</protein>
<comment type="caution">
    <text evidence="2">The sequence shown here is derived from an EMBL/GenBank/DDBJ whole genome shotgun (WGS) entry which is preliminary data.</text>
</comment>